<evidence type="ECO:0008006" key="3">
    <source>
        <dbReference type="Google" id="ProtNLM"/>
    </source>
</evidence>
<dbReference type="PANTHER" id="PTHR36439">
    <property type="entry name" value="BLL4334 PROTEIN"/>
    <property type="match status" value="1"/>
</dbReference>
<dbReference type="Proteomes" id="UP000316855">
    <property type="component" value="Chromosome"/>
</dbReference>
<protein>
    <recommendedName>
        <fullName evidence="3">DUF1697 domain-containing protein</fullName>
    </recommendedName>
</protein>
<dbReference type="RefSeq" id="WP_197995405.1">
    <property type="nucleotide sequence ID" value="NZ_CP036343.1"/>
</dbReference>
<name>A0A517VGW7_9PLAN</name>
<dbReference type="SUPFAM" id="SSF160379">
    <property type="entry name" value="SP0830-like"/>
    <property type="match status" value="1"/>
</dbReference>
<dbReference type="Gene3D" id="3.30.70.1280">
    <property type="entry name" value="SP0830-like domains"/>
    <property type="match status" value="1"/>
</dbReference>
<dbReference type="InterPro" id="IPR012545">
    <property type="entry name" value="DUF1697"/>
</dbReference>
<gene>
    <name evidence="1" type="ORF">Pan161_38920</name>
</gene>
<dbReference type="AlphaFoldDB" id="A0A517VGW7"/>
<keyword evidence="2" id="KW-1185">Reference proteome</keyword>
<proteinExistence type="predicted"/>
<reference evidence="1 2" key="1">
    <citation type="submission" date="2019-02" db="EMBL/GenBank/DDBJ databases">
        <title>Deep-cultivation of Planctomycetes and their phenomic and genomic characterization uncovers novel biology.</title>
        <authorList>
            <person name="Wiegand S."/>
            <person name="Jogler M."/>
            <person name="Boedeker C."/>
            <person name="Pinto D."/>
            <person name="Vollmers J."/>
            <person name="Rivas-Marin E."/>
            <person name="Kohn T."/>
            <person name="Peeters S.H."/>
            <person name="Heuer A."/>
            <person name="Rast P."/>
            <person name="Oberbeckmann S."/>
            <person name="Bunk B."/>
            <person name="Jeske O."/>
            <person name="Meyerdierks A."/>
            <person name="Storesund J.E."/>
            <person name="Kallscheuer N."/>
            <person name="Luecker S."/>
            <person name="Lage O.M."/>
            <person name="Pohl T."/>
            <person name="Merkel B.J."/>
            <person name="Hornburger P."/>
            <person name="Mueller R.-W."/>
            <person name="Bruemmer F."/>
            <person name="Labrenz M."/>
            <person name="Spormann A.M."/>
            <person name="Op den Camp H."/>
            <person name="Overmann J."/>
            <person name="Amann R."/>
            <person name="Jetten M.S.M."/>
            <person name="Mascher T."/>
            <person name="Medema M.H."/>
            <person name="Devos D.P."/>
            <person name="Kaster A.-K."/>
            <person name="Ovreas L."/>
            <person name="Rohde M."/>
            <person name="Galperin M.Y."/>
            <person name="Jogler C."/>
        </authorList>
    </citation>
    <scope>NUCLEOTIDE SEQUENCE [LARGE SCALE GENOMIC DNA]</scope>
    <source>
        <strain evidence="1 2">Pan161</strain>
    </source>
</reference>
<dbReference type="KEGG" id="gax:Pan161_38920"/>
<dbReference type="PIRSF" id="PIRSF008502">
    <property type="entry name" value="UCP008502"/>
    <property type="match status" value="1"/>
</dbReference>
<evidence type="ECO:0000313" key="2">
    <source>
        <dbReference type="Proteomes" id="UP000316855"/>
    </source>
</evidence>
<organism evidence="1 2">
    <name type="scientific">Gimesia algae</name>
    <dbReference type="NCBI Taxonomy" id="2527971"/>
    <lineage>
        <taxon>Bacteria</taxon>
        <taxon>Pseudomonadati</taxon>
        <taxon>Planctomycetota</taxon>
        <taxon>Planctomycetia</taxon>
        <taxon>Planctomycetales</taxon>
        <taxon>Planctomycetaceae</taxon>
        <taxon>Gimesia</taxon>
    </lineage>
</organism>
<dbReference type="EMBL" id="CP036343">
    <property type="protein sequence ID" value="QDT92225.1"/>
    <property type="molecule type" value="Genomic_DNA"/>
</dbReference>
<accession>A0A517VGW7</accession>
<dbReference type="PANTHER" id="PTHR36439:SF1">
    <property type="entry name" value="DUF1697 DOMAIN-CONTAINING PROTEIN"/>
    <property type="match status" value="1"/>
</dbReference>
<evidence type="ECO:0000313" key="1">
    <source>
        <dbReference type="EMBL" id="QDT92225.1"/>
    </source>
</evidence>
<dbReference type="Pfam" id="PF08002">
    <property type="entry name" value="DUF1697"/>
    <property type="match status" value="1"/>
</dbReference>
<sequence length="183" mass="20601">MKETSVNTFIALLRGINVGGNNRLPMKELTTLLEELGYQSIQTYIQSGNVIFQSRKKQTVKMVKEISARIGETQGFEPHILLLEKGDLQSAIDHNPFPVNDGKALHFFFLDSVPRKPDLEKLQALQVKSERFHLQDKVFYLHAPDGIGRSKLAAKVESCLGVPVTARNWNTVSKLDSMIQESH</sequence>